<feature type="compositionally biased region" description="Low complexity" evidence="1">
    <location>
        <begin position="173"/>
        <end position="199"/>
    </location>
</feature>
<dbReference type="EMBL" id="CADCWC010000291">
    <property type="protein sequence ID" value="CAA9541886.1"/>
    <property type="molecule type" value="Genomic_DNA"/>
</dbReference>
<feature type="non-terminal residue" evidence="2">
    <location>
        <position position="1"/>
    </location>
</feature>
<evidence type="ECO:0000313" key="2">
    <source>
        <dbReference type="EMBL" id="CAA9541886.1"/>
    </source>
</evidence>
<feature type="non-terminal residue" evidence="2">
    <location>
        <position position="249"/>
    </location>
</feature>
<gene>
    <name evidence="2" type="ORF">AVDCRST_MAG79-1947</name>
</gene>
<feature type="compositionally biased region" description="Low complexity" evidence="1">
    <location>
        <begin position="123"/>
        <end position="133"/>
    </location>
</feature>
<sequence length="249" mass="25976">DRPLGSPPRPVRPGRARTGRPRAALGAEGTRGGLQGVPERAGGSPAPPRGPARRGPAARAVRGPAGAGAGDPGPARRRRAGATGRRARRPPVEGATRWRESPRLAGHGRGARGRRGRPRRAAPGRPACVGGRRPVAERADGRARPRPRMGRRGLGVAPARARRSPRGPRRRGGAAPRRGSVVRALAGALAVGPRLARPLPTRRRGAPVDGRERAGAAGRRLRRRLADPRAGRRQPAVDPGLGLQGPAHV</sequence>
<feature type="compositionally biased region" description="Basic residues" evidence="1">
    <location>
        <begin position="109"/>
        <end position="122"/>
    </location>
</feature>
<organism evidence="2">
    <name type="scientific">uncultured Thermoleophilia bacterium</name>
    <dbReference type="NCBI Taxonomy" id="1497501"/>
    <lineage>
        <taxon>Bacteria</taxon>
        <taxon>Bacillati</taxon>
        <taxon>Actinomycetota</taxon>
        <taxon>Thermoleophilia</taxon>
        <taxon>environmental samples</taxon>
    </lineage>
</organism>
<dbReference type="AlphaFoldDB" id="A0A6J4U6E9"/>
<feature type="compositionally biased region" description="Pro residues" evidence="1">
    <location>
        <begin position="1"/>
        <end position="11"/>
    </location>
</feature>
<reference evidence="2" key="1">
    <citation type="submission" date="2020-02" db="EMBL/GenBank/DDBJ databases">
        <authorList>
            <person name="Meier V. D."/>
        </authorList>
    </citation>
    <scope>NUCLEOTIDE SEQUENCE</scope>
    <source>
        <strain evidence="2">AVDCRST_MAG79</strain>
    </source>
</reference>
<protein>
    <submittedName>
        <fullName evidence="2">Uncharacterized protein</fullName>
    </submittedName>
</protein>
<accession>A0A6J4U6E9</accession>
<proteinExistence type="predicted"/>
<name>A0A6J4U6E9_9ACTN</name>
<feature type="compositionally biased region" description="Basic and acidic residues" evidence="1">
    <location>
        <begin position="134"/>
        <end position="143"/>
    </location>
</feature>
<evidence type="ECO:0000256" key="1">
    <source>
        <dbReference type="SAM" id="MobiDB-lite"/>
    </source>
</evidence>
<feature type="compositionally biased region" description="Low complexity" evidence="1">
    <location>
        <begin position="53"/>
        <end position="64"/>
    </location>
</feature>
<feature type="region of interest" description="Disordered" evidence="1">
    <location>
        <begin position="1"/>
        <end position="249"/>
    </location>
</feature>
<feature type="compositionally biased region" description="Basic residues" evidence="1">
    <location>
        <begin position="160"/>
        <end position="172"/>
    </location>
</feature>
<feature type="compositionally biased region" description="Basic residues" evidence="1">
    <location>
        <begin position="75"/>
        <end position="89"/>
    </location>
</feature>